<feature type="compositionally biased region" description="Basic and acidic residues" evidence="1">
    <location>
        <begin position="97"/>
        <end position="113"/>
    </location>
</feature>
<accession>A0AAP0R1D2</accession>
<feature type="region of interest" description="Disordered" evidence="1">
    <location>
        <begin position="77"/>
        <end position="113"/>
    </location>
</feature>
<keyword evidence="3" id="KW-1185">Reference proteome</keyword>
<sequence>MEELRRRHDEFAYDALIEALTYIIMLDMAKKPDEEMFANGHSAKPVPQPSSYGHRTTAYSSSYRIAEVEPIVVALPTATNSNSDDGDDVDDDDDDLLLDHDSPPPLLLDHDPSPPRLLDHELSPMIFQVMTQVRSALDVAYFPNIINVRKTLGEELEDDADLTVCIFNVPRAPMSADPDSSTPQQIAIGPYSPLAFWAS</sequence>
<evidence type="ECO:0000256" key="1">
    <source>
        <dbReference type="SAM" id="MobiDB-lite"/>
    </source>
</evidence>
<organism evidence="2 3">
    <name type="scientific">Citrus x changshan-huyou</name>
    <dbReference type="NCBI Taxonomy" id="2935761"/>
    <lineage>
        <taxon>Eukaryota</taxon>
        <taxon>Viridiplantae</taxon>
        <taxon>Streptophyta</taxon>
        <taxon>Embryophyta</taxon>
        <taxon>Tracheophyta</taxon>
        <taxon>Spermatophyta</taxon>
        <taxon>Magnoliopsida</taxon>
        <taxon>eudicotyledons</taxon>
        <taxon>Gunneridae</taxon>
        <taxon>Pentapetalae</taxon>
        <taxon>rosids</taxon>
        <taxon>malvids</taxon>
        <taxon>Sapindales</taxon>
        <taxon>Rutaceae</taxon>
        <taxon>Aurantioideae</taxon>
        <taxon>Citrus</taxon>
    </lineage>
</organism>
<dbReference type="Proteomes" id="UP001428341">
    <property type="component" value="Unassembled WGS sequence"/>
</dbReference>
<name>A0AAP0R1D2_9ROSI</name>
<dbReference type="EMBL" id="JBCGBO010000001">
    <property type="protein sequence ID" value="KAK9229573.1"/>
    <property type="molecule type" value="Genomic_DNA"/>
</dbReference>
<dbReference type="AlphaFoldDB" id="A0AAP0R1D2"/>
<protein>
    <submittedName>
        <fullName evidence="2">Uncharacterized protein</fullName>
    </submittedName>
</protein>
<proteinExistence type="predicted"/>
<comment type="caution">
    <text evidence="2">The sequence shown here is derived from an EMBL/GenBank/DDBJ whole genome shotgun (WGS) entry which is preliminary data.</text>
</comment>
<gene>
    <name evidence="2" type="ORF">WN944_022536</name>
</gene>
<feature type="compositionally biased region" description="Acidic residues" evidence="1">
    <location>
        <begin position="84"/>
        <end position="96"/>
    </location>
</feature>
<evidence type="ECO:0000313" key="2">
    <source>
        <dbReference type="EMBL" id="KAK9229573.1"/>
    </source>
</evidence>
<reference evidence="2 3" key="1">
    <citation type="submission" date="2024-05" db="EMBL/GenBank/DDBJ databases">
        <title>Haplotype-resolved chromosome-level genome assembly of Huyou (Citrus changshanensis).</title>
        <authorList>
            <person name="Miao C."/>
            <person name="Chen W."/>
            <person name="Wu Y."/>
            <person name="Wang L."/>
            <person name="Zhao S."/>
            <person name="Grierson D."/>
            <person name="Xu C."/>
            <person name="Chen K."/>
        </authorList>
    </citation>
    <scope>NUCLEOTIDE SEQUENCE [LARGE SCALE GENOMIC DNA]</scope>
    <source>
        <strain evidence="2">01-14</strain>
        <tissue evidence="2">Leaf</tissue>
    </source>
</reference>
<evidence type="ECO:0000313" key="3">
    <source>
        <dbReference type="Proteomes" id="UP001428341"/>
    </source>
</evidence>